<reference evidence="2" key="2">
    <citation type="submission" date="2019-07" db="EMBL/GenBank/DDBJ databases">
        <authorList>
            <person name="Seetharam A."/>
            <person name="Woodhouse M."/>
            <person name="Cannon E."/>
        </authorList>
    </citation>
    <scope>NUCLEOTIDE SEQUENCE [LARGE SCALE GENOMIC DNA]</scope>
    <source>
        <strain evidence="2">cv. B73</strain>
    </source>
</reference>
<accession>A0A804RJJ2</accession>
<sequence>MSILNGSIHMPDNPSIRSWSSKLAQLTLGERGPPHRSPPGVDGGASGEEFRTGRENFRPAGGRSRDGLRRLRRLGVGSDAAACGARLVTTTAERQRVGQARWARTLWACWCW</sequence>
<reference evidence="3" key="1">
    <citation type="journal article" date="2009" name="Science">
        <title>The B73 maize genome: complexity, diversity, and dynamics.</title>
        <authorList>
            <person name="Schnable P.S."/>
            <person name="Ware D."/>
            <person name="Fulton R.S."/>
            <person name="Stein J.C."/>
            <person name="Wei F."/>
            <person name="Pasternak S."/>
            <person name="Liang C."/>
            <person name="Zhang J."/>
            <person name="Fulton L."/>
            <person name="Graves T.A."/>
            <person name="Minx P."/>
            <person name="Reily A.D."/>
            <person name="Courtney L."/>
            <person name="Kruchowski S.S."/>
            <person name="Tomlinson C."/>
            <person name="Strong C."/>
            <person name="Delehaunty K."/>
            <person name="Fronick C."/>
            <person name="Courtney B."/>
            <person name="Rock S.M."/>
            <person name="Belter E."/>
            <person name="Du F."/>
            <person name="Kim K."/>
            <person name="Abbott R.M."/>
            <person name="Cotton M."/>
            <person name="Levy A."/>
            <person name="Marchetto P."/>
            <person name="Ochoa K."/>
            <person name="Jackson S.M."/>
            <person name="Gillam B."/>
            <person name="Chen W."/>
            <person name="Yan L."/>
            <person name="Higginbotham J."/>
            <person name="Cardenas M."/>
            <person name="Waligorski J."/>
            <person name="Applebaum E."/>
            <person name="Phelps L."/>
            <person name="Falcone J."/>
            <person name="Kanchi K."/>
            <person name="Thane T."/>
            <person name="Scimone A."/>
            <person name="Thane N."/>
            <person name="Henke J."/>
            <person name="Wang T."/>
            <person name="Ruppert J."/>
            <person name="Shah N."/>
            <person name="Rotter K."/>
            <person name="Hodges J."/>
            <person name="Ingenthron E."/>
            <person name="Cordes M."/>
            <person name="Kohlberg S."/>
            <person name="Sgro J."/>
            <person name="Delgado B."/>
            <person name="Mead K."/>
            <person name="Chinwalla A."/>
            <person name="Leonard S."/>
            <person name="Crouse K."/>
            <person name="Collura K."/>
            <person name="Kudrna D."/>
            <person name="Currie J."/>
            <person name="He R."/>
            <person name="Angelova A."/>
            <person name="Rajasekar S."/>
            <person name="Mueller T."/>
            <person name="Lomeli R."/>
            <person name="Scara G."/>
            <person name="Ko A."/>
            <person name="Delaney K."/>
            <person name="Wissotski M."/>
            <person name="Lopez G."/>
            <person name="Campos D."/>
            <person name="Braidotti M."/>
            <person name="Ashley E."/>
            <person name="Golser W."/>
            <person name="Kim H."/>
            <person name="Lee S."/>
            <person name="Lin J."/>
            <person name="Dujmic Z."/>
            <person name="Kim W."/>
            <person name="Talag J."/>
            <person name="Zuccolo A."/>
            <person name="Fan C."/>
            <person name="Sebastian A."/>
            <person name="Kramer M."/>
            <person name="Spiegel L."/>
            <person name="Nascimento L."/>
            <person name="Zutavern T."/>
            <person name="Miller B."/>
            <person name="Ambroise C."/>
            <person name="Muller S."/>
            <person name="Spooner W."/>
            <person name="Narechania A."/>
            <person name="Ren L."/>
            <person name="Wei S."/>
            <person name="Kumari S."/>
            <person name="Faga B."/>
            <person name="Levy M.J."/>
            <person name="McMahan L."/>
            <person name="Van Buren P."/>
            <person name="Vaughn M.W."/>
            <person name="Ying K."/>
            <person name="Yeh C.-T."/>
            <person name="Emrich S.J."/>
            <person name="Jia Y."/>
            <person name="Kalyanaraman A."/>
            <person name="Hsia A.-P."/>
            <person name="Barbazuk W.B."/>
            <person name="Baucom R.S."/>
            <person name="Brutnell T.P."/>
            <person name="Carpita N.C."/>
            <person name="Chaparro C."/>
            <person name="Chia J.-M."/>
            <person name="Deragon J.-M."/>
            <person name="Estill J.C."/>
            <person name="Fu Y."/>
            <person name="Jeddeloh J.A."/>
            <person name="Han Y."/>
            <person name="Lee H."/>
            <person name="Li P."/>
            <person name="Lisch D.R."/>
            <person name="Liu S."/>
            <person name="Liu Z."/>
            <person name="Nagel D.H."/>
            <person name="McCann M.C."/>
            <person name="SanMiguel P."/>
            <person name="Myers A.M."/>
            <person name="Nettleton D."/>
            <person name="Nguyen J."/>
            <person name="Penning B.W."/>
            <person name="Ponnala L."/>
            <person name="Schneider K.L."/>
            <person name="Schwartz D.C."/>
            <person name="Sharma A."/>
            <person name="Soderlund C."/>
            <person name="Springer N.M."/>
            <person name="Sun Q."/>
            <person name="Wang H."/>
            <person name="Waterman M."/>
            <person name="Westerman R."/>
            <person name="Wolfgruber T.K."/>
            <person name="Yang L."/>
            <person name="Yu Y."/>
            <person name="Zhang L."/>
            <person name="Zhou S."/>
            <person name="Zhu Q."/>
            <person name="Bennetzen J.L."/>
            <person name="Dawe R.K."/>
            <person name="Jiang J."/>
            <person name="Jiang N."/>
            <person name="Presting G.G."/>
            <person name="Wessler S.R."/>
            <person name="Aluru S."/>
            <person name="Martienssen R.A."/>
            <person name="Clifton S.W."/>
            <person name="McCombie W.R."/>
            <person name="Wing R.A."/>
            <person name="Wilson R.K."/>
        </authorList>
    </citation>
    <scope>NUCLEOTIDE SEQUENCE [LARGE SCALE GENOMIC DNA]</scope>
    <source>
        <strain evidence="3">cv. B73</strain>
    </source>
</reference>
<name>A0A804RJJ2_MAIZE</name>
<proteinExistence type="predicted"/>
<organism evidence="2 3">
    <name type="scientific">Zea mays</name>
    <name type="common">Maize</name>
    <dbReference type="NCBI Taxonomy" id="4577"/>
    <lineage>
        <taxon>Eukaryota</taxon>
        <taxon>Viridiplantae</taxon>
        <taxon>Streptophyta</taxon>
        <taxon>Embryophyta</taxon>
        <taxon>Tracheophyta</taxon>
        <taxon>Spermatophyta</taxon>
        <taxon>Magnoliopsida</taxon>
        <taxon>Liliopsida</taxon>
        <taxon>Poales</taxon>
        <taxon>Poaceae</taxon>
        <taxon>PACMAD clade</taxon>
        <taxon>Panicoideae</taxon>
        <taxon>Andropogonodae</taxon>
        <taxon>Andropogoneae</taxon>
        <taxon>Tripsacinae</taxon>
        <taxon>Zea</taxon>
    </lineage>
</organism>
<feature type="compositionally biased region" description="Basic and acidic residues" evidence="1">
    <location>
        <begin position="48"/>
        <end position="66"/>
    </location>
</feature>
<protein>
    <submittedName>
        <fullName evidence="2">Uncharacterized protein</fullName>
    </submittedName>
</protein>
<dbReference type="Proteomes" id="UP000007305">
    <property type="component" value="Chromosome 10"/>
</dbReference>
<feature type="compositionally biased region" description="Polar residues" evidence="1">
    <location>
        <begin position="15"/>
        <end position="24"/>
    </location>
</feature>
<feature type="region of interest" description="Disordered" evidence="1">
    <location>
        <begin position="1"/>
        <end position="66"/>
    </location>
</feature>
<evidence type="ECO:0000313" key="2">
    <source>
        <dbReference type="EnsemblPlants" id="Zm00001eb432900_P001"/>
    </source>
</evidence>
<reference evidence="2" key="3">
    <citation type="submission" date="2021-05" db="UniProtKB">
        <authorList>
            <consortium name="EnsemblPlants"/>
        </authorList>
    </citation>
    <scope>IDENTIFICATION</scope>
    <source>
        <strain evidence="2">cv. B73</strain>
    </source>
</reference>
<dbReference type="Gramene" id="Zm00001eb432900_T001">
    <property type="protein sequence ID" value="Zm00001eb432900_P001"/>
    <property type="gene ID" value="Zm00001eb432900"/>
</dbReference>
<keyword evidence="3" id="KW-1185">Reference proteome</keyword>
<evidence type="ECO:0000256" key="1">
    <source>
        <dbReference type="SAM" id="MobiDB-lite"/>
    </source>
</evidence>
<dbReference type="InParanoid" id="A0A804RJJ2"/>
<dbReference type="AlphaFoldDB" id="A0A804RJJ2"/>
<evidence type="ECO:0000313" key="3">
    <source>
        <dbReference type="Proteomes" id="UP000007305"/>
    </source>
</evidence>
<dbReference type="EnsemblPlants" id="Zm00001eb432900_T001">
    <property type="protein sequence ID" value="Zm00001eb432900_P001"/>
    <property type="gene ID" value="Zm00001eb432900"/>
</dbReference>